<dbReference type="Pfam" id="PF00004">
    <property type="entry name" value="AAA"/>
    <property type="match status" value="1"/>
</dbReference>
<dbReference type="GO" id="GO:0005778">
    <property type="term" value="C:peroxisomal membrane"/>
    <property type="evidence" value="ECO:0007669"/>
    <property type="project" value="TreeGrafter"/>
</dbReference>
<dbReference type="InterPro" id="IPR027417">
    <property type="entry name" value="P-loop_NTPase"/>
</dbReference>
<reference evidence="2" key="1">
    <citation type="submission" date="2021-01" db="UniProtKB">
        <authorList>
            <consortium name="EnsemblPlants"/>
        </authorList>
    </citation>
    <scope>IDENTIFICATION</scope>
</reference>
<dbReference type="EnsemblPlants" id="Kaladp0044s0055.1.v1.1">
    <property type="protein sequence ID" value="Kaladp0044s0055.1.v1.1"/>
    <property type="gene ID" value="Kaladp0044s0055.v1.1"/>
</dbReference>
<dbReference type="GO" id="GO:0016887">
    <property type="term" value="F:ATP hydrolysis activity"/>
    <property type="evidence" value="ECO:0007669"/>
    <property type="project" value="InterPro"/>
</dbReference>
<dbReference type="Gramene" id="Kaladp0044s0055.1.v1.1">
    <property type="protein sequence ID" value="Kaladp0044s0055.1.v1.1"/>
    <property type="gene ID" value="Kaladp0044s0055.v1.1"/>
</dbReference>
<dbReference type="PANTHER" id="PTHR23077:SF9">
    <property type="entry name" value="PEROXISOMAL ATPASE PEX6"/>
    <property type="match status" value="1"/>
</dbReference>
<dbReference type="AlphaFoldDB" id="A0A7N0ZWZ5"/>
<dbReference type="GO" id="GO:0005524">
    <property type="term" value="F:ATP binding"/>
    <property type="evidence" value="ECO:0007669"/>
    <property type="project" value="InterPro"/>
</dbReference>
<evidence type="ECO:0000313" key="2">
    <source>
        <dbReference type="EnsemblPlants" id="Kaladp0044s0055.1.v1.1"/>
    </source>
</evidence>
<dbReference type="InterPro" id="IPR003593">
    <property type="entry name" value="AAA+_ATPase"/>
</dbReference>
<dbReference type="GO" id="GO:0016558">
    <property type="term" value="P:protein import into peroxisome matrix"/>
    <property type="evidence" value="ECO:0007669"/>
    <property type="project" value="TreeGrafter"/>
</dbReference>
<dbReference type="Gene3D" id="3.40.50.300">
    <property type="entry name" value="P-loop containing nucleotide triphosphate hydrolases"/>
    <property type="match status" value="1"/>
</dbReference>
<dbReference type="InterPro" id="IPR050168">
    <property type="entry name" value="AAA_ATPase_domain"/>
</dbReference>
<feature type="domain" description="AAA+ ATPase" evidence="1">
    <location>
        <begin position="375"/>
        <end position="537"/>
    </location>
</feature>
<dbReference type="PANTHER" id="PTHR23077">
    <property type="entry name" value="AAA-FAMILY ATPASE"/>
    <property type="match status" value="1"/>
</dbReference>
<sequence>MAGEGRKPLVLSSTRALLDSVLESSKLDDGENGEVEDGRFRSPVLQLRTGILRFRKDRAAGDEARLTCVDDSVLIGLSTDELKHLSITSGSLVRVRNVEMKVERLGQVVAIDPPNGHEMTIASDVDKHGLRVMVVFPTCDFPRDGKFLEKEVAYLAPILAFNLGMHISCLNFLVNRGKDDLASLFSTKVDDKEGCSGVDDAFIGSELEAWTGVPKYASHLRVSYVKIPQCGTLETLKGKSSIEAEDRQEAVDLALHDYFSVDRFLGRGDIFSVRVKWSCKSDICVACSLRAQNPRSNDVYFKVVGMEPSEETILRVHFSQTALVLGGSVPSALPPDMLIAAPQEIGPPPLHGDTIKALATVLSPVLCPSTLSSKFRVAVLLFGLSGCGKKTVVKHVAQRLGLHVVEFNCHDFMVASEKKASSALAQAFDTAHKYAPTIVLLRHFEVFKTSASQEGQLNGQVGIASEIAAIIRQHTTPGTEDDEIYPGQTYDGNFHVKGAEILRSHRILLVAAADSPEGLPPAVRRCFSHEISMSPLTEEQRVEFLSQSLQSVAGLQPNIGLEEYIKDLAAQTSGFMPRDMRALVA</sequence>
<dbReference type="OMA" id="FSVCINW"/>
<evidence type="ECO:0000259" key="1">
    <source>
        <dbReference type="SMART" id="SM00382"/>
    </source>
</evidence>
<dbReference type="GO" id="GO:0005829">
    <property type="term" value="C:cytosol"/>
    <property type="evidence" value="ECO:0007669"/>
    <property type="project" value="TreeGrafter"/>
</dbReference>
<proteinExistence type="predicted"/>
<organism evidence="2 3">
    <name type="scientific">Kalanchoe fedtschenkoi</name>
    <name type="common">Lavender scallops</name>
    <name type="synonym">South American air plant</name>
    <dbReference type="NCBI Taxonomy" id="63787"/>
    <lineage>
        <taxon>Eukaryota</taxon>
        <taxon>Viridiplantae</taxon>
        <taxon>Streptophyta</taxon>
        <taxon>Embryophyta</taxon>
        <taxon>Tracheophyta</taxon>
        <taxon>Spermatophyta</taxon>
        <taxon>Magnoliopsida</taxon>
        <taxon>eudicotyledons</taxon>
        <taxon>Gunneridae</taxon>
        <taxon>Pentapetalae</taxon>
        <taxon>Saxifragales</taxon>
        <taxon>Crassulaceae</taxon>
        <taxon>Kalanchoe</taxon>
    </lineage>
</organism>
<dbReference type="SMART" id="SM00382">
    <property type="entry name" value="AAA"/>
    <property type="match status" value="1"/>
</dbReference>
<name>A0A7N0ZWZ5_KALFE</name>
<dbReference type="FunFam" id="3.40.50.300:FF:001716">
    <property type="entry name" value="Peroxisome biogenesis protein 6"/>
    <property type="match status" value="1"/>
</dbReference>
<dbReference type="InterPro" id="IPR003959">
    <property type="entry name" value="ATPase_AAA_core"/>
</dbReference>
<evidence type="ECO:0000313" key="3">
    <source>
        <dbReference type="Proteomes" id="UP000594263"/>
    </source>
</evidence>
<dbReference type="SUPFAM" id="SSF52540">
    <property type="entry name" value="P-loop containing nucleoside triphosphate hydrolases"/>
    <property type="match status" value="1"/>
</dbReference>
<dbReference type="Proteomes" id="UP000594263">
    <property type="component" value="Unplaced"/>
</dbReference>
<protein>
    <recommendedName>
        <fullName evidence="1">AAA+ ATPase domain-containing protein</fullName>
    </recommendedName>
</protein>
<accession>A0A7N0ZWZ5</accession>
<keyword evidence="3" id="KW-1185">Reference proteome</keyword>